<feature type="transmembrane region" description="Helical" evidence="1">
    <location>
        <begin position="80"/>
        <end position="101"/>
    </location>
</feature>
<organism evidence="2 3">
    <name type="scientific">Steccherinum ochraceum</name>
    <dbReference type="NCBI Taxonomy" id="92696"/>
    <lineage>
        <taxon>Eukaryota</taxon>
        <taxon>Fungi</taxon>
        <taxon>Dikarya</taxon>
        <taxon>Basidiomycota</taxon>
        <taxon>Agaricomycotina</taxon>
        <taxon>Agaricomycetes</taxon>
        <taxon>Polyporales</taxon>
        <taxon>Steccherinaceae</taxon>
        <taxon>Steccherinum</taxon>
    </lineage>
</organism>
<dbReference type="AlphaFoldDB" id="A0A4R0RIX4"/>
<dbReference type="Proteomes" id="UP000292702">
    <property type="component" value="Unassembled WGS sequence"/>
</dbReference>
<accession>A0A4R0RIX4</accession>
<keyword evidence="1" id="KW-0812">Transmembrane</keyword>
<evidence type="ECO:0000313" key="2">
    <source>
        <dbReference type="EMBL" id="TCD68550.1"/>
    </source>
</evidence>
<feature type="transmembrane region" description="Helical" evidence="1">
    <location>
        <begin position="229"/>
        <end position="250"/>
    </location>
</feature>
<dbReference type="EMBL" id="RWJN01000063">
    <property type="protein sequence ID" value="TCD68550.1"/>
    <property type="molecule type" value="Genomic_DNA"/>
</dbReference>
<name>A0A4R0RIX4_9APHY</name>
<feature type="transmembrane region" description="Helical" evidence="1">
    <location>
        <begin position="271"/>
        <end position="291"/>
    </location>
</feature>
<proteinExistence type="predicted"/>
<protein>
    <submittedName>
        <fullName evidence="2">Uncharacterized protein</fullName>
    </submittedName>
</protein>
<comment type="caution">
    <text evidence="2">The sequence shown here is derived from an EMBL/GenBank/DDBJ whole genome shotgun (WGS) entry which is preliminary data.</text>
</comment>
<gene>
    <name evidence="2" type="ORF">EIP91_010475</name>
</gene>
<keyword evidence="1" id="KW-1133">Transmembrane helix</keyword>
<sequence>MSHNPEFSVLFERFGEILHWERRSSSPYLESVAFVSLDNPSLSLQVTFTMSGPPSSPAFAQIPLPPGMSLEDYMTLQGQAVTIAITVAVATGLVLWDYLALLQDEIALYRGESRLWKTPGTWFFVMLRYSGLLAMIPSLFFTSVQSKHCQAAVVISQVGAVLAVAASGAIFCFRVFAVWNGNNIVRGVVTVMYCLLLSCWIAVASKYAADQGPPTPFGSNCQMRPIVSWSPISFASSVAFDTVVLLLTLAKIHTNLSVTSSQVGRQIYQDNLMYFIISTVTNIVVLAIESLGAEHTMIKPTAVPFSTLMTVTMGSRVYLNLKLIHTRSDQRADYPIPPSFGSGIYRGARASIPPPVPSKSIVGEPLEMHASSDSLFTRTKEDHTHQDGVMV</sequence>
<keyword evidence="3" id="KW-1185">Reference proteome</keyword>
<keyword evidence="1" id="KW-0472">Membrane</keyword>
<feature type="transmembrane region" description="Helical" evidence="1">
    <location>
        <begin position="188"/>
        <end position="209"/>
    </location>
</feature>
<reference evidence="2 3" key="1">
    <citation type="submission" date="2018-11" db="EMBL/GenBank/DDBJ databases">
        <title>Genome assembly of Steccherinum ochraceum LE-BIN_3174, the white-rot fungus of the Steccherinaceae family (The Residual Polyporoid clade, Polyporales, Basidiomycota).</title>
        <authorList>
            <person name="Fedorova T.V."/>
            <person name="Glazunova O.A."/>
            <person name="Landesman E.O."/>
            <person name="Moiseenko K.V."/>
            <person name="Psurtseva N.V."/>
            <person name="Savinova O.S."/>
            <person name="Shakhova N.V."/>
            <person name="Tyazhelova T.V."/>
            <person name="Vasina D.V."/>
        </authorList>
    </citation>
    <scope>NUCLEOTIDE SEQUENCE [LARGE SCALE GENOMIC DNA]</scope>
    <source>
        <strain evidence="2 3">LE-BIN_3174</strain>
    </source>
</reference>
<feature type="transmembrane region" description="Helical" evidence="1">
    <location>
        <begin position="154"/>
        <end position="176"/>
    </location>
</feature>
<evidence type="ECO:0000256" key="1">
    <source>
        <dbReference type="SAM" id="Phobius"/>
    </source>
</evidence>
<feature type="transmembrane region" description="Helical" evidence="1">
    <location>
        <begin position="122"/>
        <end position="142"/>
    </location>
</feature>
<dbReference type="OrthoDB" id="3235847at2759"/>
<evidence type="ECO:0000313" key="3">
    <source>
        <dbReference type="Proteomes" id="UP000292702"/>
    </source>
</evidence>